<feature type="binding site" evidence="12">
    <location>
        <position position="244"/>
    </location>
    <ligand>
        <name>[4Fe-4S] cluster</name>
        <dbReference type="ChEBI" id="CHEBI:49883"/>
        <label>2</label>
    </ligand>
</feature>
<keyword evidence="8" id="KW-0574">Periplasm</keyword>
<keyword evidence="7" id="KW-0732">Signal</keyword>
<evidence type="ECO:0000259" key="13">
    <source>
        <dbReference type="Pfam" id="PF01058"/>
    </source>
</evidence>
<evidence type="ECO:0000259" key="14">
    <source>
        <dbReference type="Pfam" id="PF14720"/>
    </source>
</evidence>
<evidence type="ECO:0000256" key="10">
    <source>
        <dbReference type="ARBA" id="ARBA00023004"/>
    </source>
</evidence>
<keyword evidence="16" id="KW-1185">Reference proteome</keyword>
<dbReference type="Proteomes" id="UP000199608">
    <property type="component" value="Unassembled WGS sequence"/>
</dbReference>
<keyword evidence="6 12" id="KW-0479">Metal-binding</keyword>
<dbReference type="InterPro" id="IPR006311">
    <property type="entry name" value="TAT_signal"/>
</dbReference>
<keyword evidence="9" id="KW-0560">Oxidoreductase</keyword>
<dbReference type="InterPro" id="IPR019546">
    <property type="entry name" value="TAT_signal_bac_arc"/>
</dbReference>
<feature type="binding site" evidence="12">
    <location>
        <position position="259"/>
    </location>
    <ligand>
        <name>[3Fe-4S] cluster</name>
        <dbReference type="ChEBI" id="CHEBI:21137"/>
    </ligand>
</feature>
<evidence type="ECO:0000313" key="16">
    <source>
        <dbReference type="Proteomes" id="UP000199608"/>
    </source>
</evidence>
<feature type="binding site" evidence="12">
    <location>
        <position position="278"/>
    </location>
    <ligand>
        <name>[3Fe-4S] cluster</name>
        <dbReference type="ChEBI" id="CHEBI:21137"/>
    </ligand>
</feature>
<sequence>MIDRREFLKMAACLSASFGISNFPGIVNAALKKITPANTPQLIYLQGQSCTGCSISLLQAESPDAVSMVTQYSKLSFHADLSAASGKQALKLIEEYISGNAGEYFLAVEGAIPWAMPEACVIGDKPFADYLTAAAKTMNGAVAVGTCAVHGGIPAAEGNLTDAVSLKEFYKRKGINPLLIDIPGCPVHPDWVWKTIIHLAQVGLPELINGRPKLFFQRKVHELCPRYHDFQQEIFAEKLGDKGCLFKLGCLGPDTYADCPTRWWNGGQTWCIDANAPCIGCASSQFASKKNFPFYRSFEQAMIKNSEDNK</sequence>
<evidence type="ECO:0000256" key="12">
    <source>
        <dbReference type="PIRSR" id="PIRSR000310-1"/>
    </source>
</evidence>
<dbReference type="InterPro" id="IPR037024">
    <property type="entry name" value="NiFe_Hase_small_N_sf"/>
</dbReference>
<keyword evidence="12" id="KW-0003">3Fe-4S</keyword>
<dbReference type="PRINTS" id="PR00614">
    <property type="entry name" value="NIHGNASESMLL"/>
</dbReference>
<evidence type="ECO:0000256" key="11">
    <source>
        <dbReference type="ARBA" id="ARBA00023014"/>
    </source>
</evidence>
<dbReference type="InterPro" id="IPR006137">
    <property type="entry name" value="NADH_UbQ_OxRdtase-like_20kDa"/>
</dbReference>
<dbReference type="GO" id="GO:0008901">
    <property type="term" value="F:ferredoxin hydrogenase activity"/>
    <property type="evidence" value="ECO:0007669"/>
    <property type="project" value="InterPro"/>
</dbReference>
<dbReference type="Pfam" id="PF01058">
    <property type="entry name" value="Oxidored_q6"/>
    <property type="match status" value="1"/>
</dbReference>
<accession>A0A1H2ISA2</accession>
<dbReference type="GO" id="GO:0044569">
    <property type="term" value="C:[Ni-Fe] hydrogenase complex"/>
    <property type="evidence" value="ECO:0007669"/>
    <property type="project" value="TreeGrafter"/>
</dbReference>
<dbReference type="GO" id="GO:0042597">
    <property type="term" value="C:periplasmic space"/>
    <property type="evidence" value="ECO:0007669"/>
    <property type="project" value="UniProtKB-SubCell"/>
</dbReference>
<dbReference type="PANTHER" id="PTHR30013">
    <property type="entry name" value="NIFE / NIFESE HYDROGENASE SMALL SUBUNIT FAMILY MEMBER"/>
    <property type="match status" value="1"/>
</dbReference>
<dbReference type="Gene3D" id="3.40.50.700">
    <property type="entry name" value="NADH:ubiquinone oxidoreductase-like, 20kDa subunit"/>
    <property type="match status" value="1"/>
</dbReference>
<dbReference type="GO" id="GO:0016020">
    <property type="term" value="C:membrane"/>
    <property type="evidence" value="ECO:0007669"/>
    <property type="project" value="TreeGrafter"/>
</dbReference>
<dbReference type="PANTHER" id="PTHR30013:SF5">
    <property type="entry name" value="HYDROGENASE SMALL SUBUNIT"/>
    <property type="match status" value="1"/>
</dbReference>
<dbReference type="InterPro" id="IPR001821">
    <property type="entry name" value="NiFe_hydrogenase_ssu"/>
</dbReference>
<feature type="binding site" evidence="12">
    <location>
        <position position="50"/>
    </location>
    <ligand>
        <name>[4Fe-4S] cluster</name>
        <dbReference type="ChEBI" id="CHEBI:49883"/>
        <label>1</label>
    </ligand>
</feature>
<name>A0A1H2ISA2_9BACT</name>
<feature type="binding site" evidence="12">
    <location>
        <position position="250"/>
    </location>
    <ligand>
        <name>[4Fe-4S] cluster</name>
        <dbReference type="ChEBI" id="CHEBI:49883"/>
        <label>2</label>
    </ligand>
</feature>
<dbReference type="NCBIfam" id="TIGR00391">
    <property type="entry name" value="hydA"/>
    <property type="match status" value="1"/>
</dbReference>
<evidence type="ECO:0000256" key="9">
    <source>
        <dbReference type="ARBA" id="ARBA00023002"/>
    </source>
</evidence>
<evidence type="ECO:0000256" key="8">
    <source>
        <dbReference type="ARBA" id="ARBA00022764"/>
    </source>
</evidence>
<feature type="binding site" evidence="12">
    <location>
        <position position="185"/>
    </location>
    <ligand>
        <name>[4Fe-4S] cluster</name>
        <dbReference type="ChEBI" id="CHEBI:49883"/>
        <label>1</label>
    </ligand>
</feature>
<proteinExistence type="inferred from homology"/>
<organism evidence="15 16">
    <name type="scientific">Desulfobacula phenolica</name>
    <dbReference type="NCBI Taxonomy" id="90732"/>
    <lineage>
        <taxon>Bacteria</taxon>
        <taxon>Pseudomonadati</taxon>
        <taxon>Thermodesulfobacteriota</taxon>
        <taxon>Desulfobacteria</taxon>
        <taxon>Desulfobacterales</taxon>
        <taxon>Desulfobacteraceae</taxon>
        <taxon>Desulfobacula</taxon>
    </lineage>
</organism>
<evidence type="ECO:0000256" key="4">
    <source>
        <dbReference type="ARBA" id="ARBA00011771"/>
    </source>
</evidence>
<evidence type="ECO:0000313" key="15">
    <source>
        <dbReference type="EMBL" id="SDU47024.1"/>
    </source>
</evidence>
<evidence type="ECO:0000256" key="7">
    <source>
        <dbReference type="ARBA" id="ARBA00022729"/>
    </source>
</evidence>
<keyword evidence="5 12" id="KW-0004">4Fe-4S</keyword>
<dbReference type="SUPFAM" id="SSF56770">
    <property type="entry name" value="HydA/Nqo6-like"/>
    <property type="match status" value="1"/>
</dbReference>
<evidence type="ECO:0000256" key="2">
    <source>
        <dbReference type="ARBA" id="ARBA00004418"/>
    </source>
</evidence>
<protein>
    <submittedName>
        <fullName evidence="15">Hydrogenase small subunit</fullName>
    </submittedName>
</protein>
<comment type="cofactor">
    <cofactor evidence="1">
        <name>[4Fe-4S] cluster</name>
        <dbReference type="ChEBI" id="CHEBI:49883"/>
    </cofactor>
</comment>
<dbReference type="NCBIfam" id="TIGR01409">
    <property type="entry name" value="TAT_signal_seq"/>
    <property type="match status" value="1"/>
</dbReference>
<feature type="domain" description="NADH:ubiquinone oxidoreductase-like 20kDa subunit" evidence="13">
    <location>
        <begin position="50"/>
        <end position="199"/>
    </location>
</feature>
<comment type="subcellular location">
    <subcellularLocation>
        <location evidence="2">Periplasm</location>
    </subcellularLocation>
</comment>
<dbReference type="GO" id="GO:0051539">
    <property type="term" value="F:4 iron, 4 sulfur cluster binding"/>
    <property type="evidence" value="ECO:0007669"/>
    <property type="project" value="UniProtKB-KW"/>
</dbReference>
<dbReference type="GO" id="GO:0009375">
    <property type="term" value="C:ferredoxin hydrogenase complex"/>
    <property type="evidence" value="ECO:0007669"/>
    <property type="project" value="InterPro"/>
</dbReference>
<dbReference type="GO" id="GO:0009061">
    <property type="term" value="P:anaerobic respiration"/>
    <property type="evidence" value="ECO:0007669"/>
    <property type="project" value="TreeGrafter"/>
</dbReference>
<gene>
    <name evidence="15" type="ORF">SAMN04487931_109136</name>
</gene>
<dbReference type="InterPro" id="IPR027394">
    <property type="entry name" value="Cytochrome-c3_hydrogenase_C"/>
</dbReference>
<feature type="binding site" evidence="12">
    <location>
        <position position="147"/>
    </location>
    <ligand>
        <name>[4Fe-4S] cluster</name>
        <dbReference type="ChEBI" id="CHEBI:49883"/>
        <label>1</label>
    </ligand>
</feature>
<feature type="binding site" evidence="12">
    <location>
        <position position="224"/>
    </location>
    <ligand>
        <name>[4Fe-4S] cluster</name>
        <dbReference type="ChEBI" id="CHEBI:49883"/>
        <label>2</label>
    </ligand>
</feature>
<feature type="binding site" evidence="12">
    <location>
        <position position="53"/>
    </location>
    <ligand>
        <name>[4Fe-4S] cluster</name>
        <dbReference type="ChEBI" id="CHEBI:49883"/>
        <label>1</label>
    </ligand>
</feature>
<feature type="domain" description="Cytochrome-c3 hydrogenase C-terminal" evidence="14">
    <location>
        <begin position="216"/>
        <end position="291"/>
    </location>
</feature>
<dbReference type="Pfam" id="PF14720">
    <property type="entry name" value="NiFe_hyd_SSU_C"/>
    <property type="match status" value="1"/>
</dbReference>
<evidence type="ECO:0000256" key="3">
    <source>
        <dbReference type="ARBA" id="ARBA00006605"/>
    </source>
</evidence>
<dbReference type="RefSeq" id="WP_092235963.1">
    <property type="nucleotide sequence ID" value="NZ_FNLL01000009.1"/>
</dbReference>
<comment type="similarity">
    <text evidence="3">Belongs to the [NiFe]/[NiFeSe] hydrogenase small subunit family.</text>
</comment>
<dbReference type="PROSITE" id="PS51318">
    <property type="entry name" value="TAT"/>
    <property type="match status" value="1"/>
</dbReference>
<dbReference type="GO" id="GO:0009055">
    <property type="term" value="F:electron transfer activity"/>
    <property type="evidence" value="ECO:0007669"/>
    <property type="project" value="TreeGrafter"/>
</dbReference>
<evidence type="ECO:0000256" key="1">
    <source>
        <dbReference type="ARBA" id="ARBA00001966"/>
    </source>
</evidence>
<evidence type="ECO:0000256" key="5">
    <source>
        <dbReference type="ARBA" id="ARBA00022485"/>
    </source>
</evidence>
<feature type="binding site" evidence="12">
    <location>
        <position position="281"/>
    </location>
    <ligand>
        <name>[3Fe-4S] cluster</name>
        <dbReference type="ChEBI" id="CHEBI:21137"/>
    </ligand>
</feature>
<dbReference type="GO" id="GO:0051538">
    <property type="term" value="F:3 iron, 4 sulfur cluster binding"/>
    <property type="evidence" value="ECO:0007669"/>
    <property type="project" value="UniProtKB-KW"/>
</dbReference>
<dbReference type="EMBL" id="FNLL01000009">
    <property type="protein sequence ID" value="SDU47024.1"/>
    <property type="molecule type" value="Genomic_DNA"/>
</dbReference>
<reference evidence="16" key="1">
    <citation type="submission" date="2016-10" db="EMBL/GenBank/DDBJ databases">
        <authorList>
            <person name="Varghese N."/>
            <person name="Submissions S."/>
        </authorList>
    </citation>
    <scope>NUCLEOTIDE SEQUENCE [LARGE SCALE GENOMIC DNA]</scope>
    <source>
        <strain evidence="16">DSM 3384</strain>
    </source>
</reference>
<comment type="subunit">
    <text evidence="4">Heterodimer of a large and a small subunit.</text>
</comment>
<evidence type="ECO:0000256" key="6">
    <source>
        <dbReference type="ARBA" id="ARBA00022723"/>
    </source>
</evidence>
<feature type="binding site" evidence="12">
    <location>
        <position position="221"/>
    </location>
    <ligand>
        <name>[4Fe-4S] cluster</name>
        <dbReference type="ChEBI" id="CHEBI:49883"/>
        <label>2</label>
    </ligand>
</feature>
<keyword evidence="10 12" id="KW-0408">Iron</keyword>
<dbReference type="GO" id="GO:0046872">
    <property type="term" value="F:metal ion binding"/>
    <property type="evidence" value="ECO:0007669"/>
    <property type="project" value="UniProtKB-KW"/>
</dbReference>
<keyword evidence="11 12" id="KW-0411">Iron-sulfur</keyword>
<dbReference type="InterPro" id="IPR037148">
    <property type="entry name" value="NiFe-Hase_small_C_sf"/>
</dbReference>
<dbReference type="PIRSF" id="PIRSF000310">
    <property type="entry name" value="NiFe_hyd_ssu"/>
    <property type="match status" value="1"/>
</dbReference>
<dbReference type="AlphaFoldDB" id="A0A1H2ISA2"/>
<dbReference type="Gene3D" id="4.10.480.10">
    <property type="entry name" value="Cytochrome-c3 hydrogenase, C-terminal domain"/>
    <property type="match status" value="1"/>
</dbReference>